<proteinExistence type="predicted"/>
<dbReference type="Proteomes" id="UP001163739">
    <property type="component" value="Chromosome"/>
</dbReference>
<sequence length="417" mass="46129">MKKHLQRLAILVFLIPICVWAKTELVEKTTTGFGESYQTALSSALMDAVRQVRGLEVGSEKQLKLDFKHLVNDSLEKKTASFGVEEQVFTQSKGWVQSYSVSSVKKPKDNNDVWEVSVVAKIPMHHSEIKDDARSSIAVMPFRFTHATFAIDDLEKGSNAFQMSSRMRDKIQTSLMQTQQFTVVNRNYGSEYVSEKALLSSNNVPAVEASRLGNLVGADFMIVGNIHDLSTKIERQTFYGMTQVEVIDRFDLSYQVIEVATQKILWTDNLVEEQARAETESTSSVLDDIAGLVVSSIMDVIYPVKVMDVVSPSEVYLNQGKSRVSEGDKFELLSQGRTLKDPDTGISIKIEGKKVGELTVDSVLPKYSVATLTSGDVKAVKKGAVVRLVKKSSSVTDIETNKQVRPTAGSSAAPIQW</sequence>
<name>A0ABY6N0S1_9ALTE</name>
<dbReference type="Gene3D" id="3.40.50.10610">
    <property type="entry name" value="ABC-type transport auxiliary lipoprotein component"/>
    <property type="match status" value="1"/>
</dbReference>
<evidence type="ECO:0000313" key="2">
    <source>
        <dbReference type="Proteomes" id="UP001163739"/>
    </source>
</evidence>
<dbReference type="InterPro" id="IPR005534">
    <property type="entry name" value="Curli_assmbl/transp-comp_CsgG"/>
</dbReference>
<accession>A0ABY6N0S1</accession>
<reference evidence="1" key="1">
    <citation type="submission" date="2022-06" db="EMBL/GenBank/DDBJ databases">
        <title>Alkalimarinus sp. nov., isolated from gut of a Alitta virens.</title>
        <authorList>
            <person name="Yang A.I."/>
            <person name="Shin N.-R."/>
        </authorList>
    </citation>
    <scope>NUCLEOTIDE SEQUENCE</scope>
    <source>
        <strain evidence="1">A2M4</strain>
    </source>
</reference>
<gene>
    <name evidence="1" type="ORF">NKI27_16625</name>
</gene>
<dbReference type="Pfam" id="PF03783">
    <property type="entry name" value="CsgG"/>
    <property type="match status" value="1"/>
</dbReference>
<keyword evidence="2" id="KW-1185">Reference proteome</keyword>
<dbReference type="RefSeq" id="WP_265047154.1">
    <property type="nucleotide sequence ID" value="NZ_CP100390.1"/>
</dbReference>
<dbReference type="EMBL" id="CP100390">
    <property type="protein sequence ID" value="UZE95664.1"/>
    <property type="molecule type" value="Genomic_DNA"/>
</dbReference>
<evidence type="ECO:0000313" key="1">
    <source>
        <dbReference type="EMBL" id="UZE95664.1"/>
    </source>
</evidence>
<organism evidence="1 2">
    <name type="scientific">Alkalimarinus alittae</name>
    <dbReference type="NCBI Taxonomy" id="2961619"/>
    <lineage>
        <taxon>Bacteria</taxon>
        <taxon>Pseudomonadati</taxon>
        <taxon>Pseudomonadota</taxon>
        <taxon>Gammaproteobacteria</taxon>
        <taxon>Alteromonadales</taxon>
        <taxon>Alteromonadaceae</taxon>
        <taxon>Alkalimarinus</taxon>
    </lineage>
</organism>
<protein>
    <submittedName>
        <fullName evidence="1">Penicillin-binding protein activator LpoB</fullName>
    </submittedName>
</protein>